<dbReference type="SUPFAM" id="SSF74731">
    <property type="entry name" value="Ribosomal protein L20"/>
    <property type="match status" value="1"/>
</dbReference>
<evidence type="ECO:0000256" key="3">
    <source>
        <dbReference type="ARBA" id="ARBA00023274"/>
    </source>
</evidence>
<proteinExistence type="inferred from homology"/>
<dbReference type="GO" id="GO:0003735">
    <property type="term" value="F:structural constituent of ribosome"/>
    <property type="evidence" value="ECO:0007669"/>
    <property type="project" value="InterPro"/>
</dbReference>
<evidence type="ECO:0000256" key="2">
    <source>
        <dbReference type="ARBA" id="ARBA00022980"/>
    </source>
</evidence>
<dbReference type="GO" id="GO:1990904">
    <property type="term" value="C:ribonucleoprotein complex"/>
    <property type="evidence" value="ECO:0007669"/>
    <property type="project" value="UniProtKB-KW"/>
</dbReference>
<dbReference type="PRINTS" id="PR00062">
    <property type="entry name" value="RIBOSOMALL20"/>
</dbReference>
<dbReference type="GO" id="GO:0006412">
    <property type="term" value="P:translation"/>
    <property type="evidence" value="ECO:0007669"/>
    <property type="project" value="InterPro"/>
</dbReference>
<evidence type="ECO:0000313" key="4">
    <source>
        <dbReference type="EMBL" id="CAF3041346.1"/>
    </source>
</evidence>
<dbReference type="PANTHER" id="PTHR10986">
    <property type="entry name" value="39S RIBOSOMAL PROTEIN L20"/>
    <property type="match status" value="1"/>
</dbReference>
<dbReference type="GO" id="GO:0019843">
    <property type="term" value="F:rRNA binding"/>
    <property type="evidence" value="ECO:0007669"/>
    <property type="project" value="InterPro"/>
</dbReference>
<dbReference type="InterPro" id="IPR035566">
    <property type="entry name" value="Ribosomal_protein_bL20_C"/>
</dbReference>
<accession>A0A7R8HEG0</accession>
<gene>
    <name evidence="4" type="ORF">LSAA_14609</name>
</gene>
<sequence>MRFKDHTDPFFGKRLDFGKDTYWRRRKVLMLTSHYYGRRRNCFSIAIRGLLKAMQYVTKSGRLRTKNFKELSDSRIEGSSAELNYNAWNMRETLSRLNIGLNRKESQPKSIGGMDITRFRRISCQRCGSQFEAITIIIVTNFLLLIRNRVVKEYFQVVKFTK</sequence>
<dbReference type="InterPro" id="IPR005813">
    <property type="entry name" value="Ribosomal_bL20"/>
</dbReference>
<keyword evidence="5" id="KW-1185">Reference proteome</keyword>
<reference evidence="4" key="1">
    <citation type="submission" date="2021-02" db="EMBL/GenBank/DDBJ databases">
        <authorList>
            <person name="Bekaert M."/>
        </authorList>
    </citation>
    <scope>NUCLEOTIDE SEQUENCE</scope>
    <source>
        <strain evidence="4">IoA-00</strain>
    </source>
</reference>
<comment type="similarity">
    <text evidence="1">Belongs to the bacterial ribosomal protein bL20 family.</text>
</comment>
<keyword evidence="2" id="KW-0689">Ribosomal protein</keyword>
<dbReference type="OrthoDB" id="10251781at2759"/>
<name>A0A7R8HEG0_LEPSM</name>
<dbReference type="Proteomes" id="UP000675881">
    <property type="component" value="Chromosome 9"/>
</dbReference>
<dbReference type="Pfam" id="PF00453">
    <property type="entry name" value="Ribosomal_L20"/>
    <property type="match status" value="1"/>
</dbReference>
<dbReference type="EMBL" id="HG994588">
    <property type="protein sequence ID" value="CAF3041346.1"/>
    <property type="molecule type" value="Genomic_DNA"/>
</dbReference>
<evidence type="ECO:0000256" key="1">
    <source>
        <dbReference type="ARBA" id="ARBA00007698"/>
    </source>
</evidence>
<protein>
    <submittedName>
        <fullName evidence="4">RP-L20</fullName>
    </submittedName>
</protein>
<evidence type="ECO:0000313" key="5">
    <source>
        <dbReference type="Proteomes" id="UP000675881"/>
    </source>
</evidence>
<dbReference type="AlphaFoldDB" id="A0A7R8HEG0"/>
<keyword evidence="3" id="KW-0687">Ribonucleoprotein</keyword>
<organism evidence="4 5">
    <name type="scientific">Lepeophtheirus salmonis</name>
    <name type="common">Salmon louse</name>
    <name type="synonym">Caligus salmonis</name>
    <dbReference type="NCBI Taxonomy" id="72036"/>
    <lineage>
        <taxon>Eukaryota</taxon>
        <taxon>Metazoa</taxon>
        <taxon>Ecdysozoa</taxon>
        <taxon>Arthropoda</taxon>
        <taxon>Crustacea</taxon>
        <taxon>Multicrustacea</taxon>
        <taxon>Hexanauplia</taxon>
        <taxon>Copepoda</taxon>
        <taxon>Siphonostomatoida</taxon>
        <taxon>Caligidae</taxon>
        <taxon>Lepeophtheirus</taxon>
    </lineage>
</organism>
<dbReference type="Gene3D" id="6.10.160.10">
    <property type="match status" value="1"/>
</dbReference>
<dbReference type="GO" id="GO:0005840">
    <property type="term" value="C:ribosome"/>
    <property type="evidence" value="ECO:0007669"/>
    <property type="project" value="UniProtKB-KW"/>
</dbReference>